<dbReference type="CDD" id="cd00093">
    <property type="entry name" value="HTH_XRE"/>
    <property type="match status" value="1"/>
</dbReference>
<comment type="caution">
    <text evidence="2">The sequence shown here is derived from an EMBL/GenBank/DDBJ whole genome shotgun (WGS) entry which is preliminary data.</text>
</comment>
<feature type="domain" description="HTH cro/C1-type" evidence="1">
    <location>
        <begin position="11"/>
        <end position="53"/>
    </location>
</feature>
<dbReference type="EMBL" id="BMUL01000020">
    <property type="protein sequence ID" value="GHB06119.1"/>
    <property type="molecule type" value="Genomic_DNA"/>
</dbReference>
<dbReference type="PROSITE" id="PS50943">
    <property type="entry name" value="HTH_CROC1"/>
    <property type="match status" value="1"/>
</dbReference>
<name>A0A918T8F6_9ACTN</name>
<dbReference type="InterPro" id="IPR010982">
    <property type="entry name" value="Lambda_DNA-bd_dom_sf"/>
</dbReference>
<reference evidence="2" key="1">
    <citation type="journal article" date="2014" name="Int. J. Syst. Evol. Microbiol.">
        <title>Complete genome sequence of Corynebacterium casei LMG S-19264T (=DSM 44701T), isolated from a smear-ripened cheese.</title>
        <authorList>
            <consortium name="US DOE Joint Genome Institute (JGI-PGF)"/>
            <person name="Walter F."/>
            <person name="Albersmeier A."/>
            <person name="Kalinowski J."/>
            <person name="Ruckert C."/>
        </authorList>
    </citation>
    <scope>NUCLEOTIDE SEQUENCE</scope>
    <source>
        <strain evidence="2">JCM 4518</strain>
    </source>
</reference>
<keyword evidence="3" id="KW-1185">Reference proteome</keyword>
<proteinExistence type="predicted"/>
<evidence type="ECO:0000259" key="1">
    <source>
        <dbReference type="PROSITE" id="PS50943"/>
    </source>
</evidence>
<dbReference type="AlphaFoldDB" id="A0A918T8F6"/>
<gene>
    <name evidence="2" type="ORF">GCM10010305_56690</name>
</gene>
<dbReference type="SMART" id="SM00530">
    <property type="entry name" value="HTH_XRE"/>
    <property type="match status" value="1"/>
</dbReference>
<dbReference type="SUPFAM" id="SSF47413">
    <property type="entry name" value="lambda repressor-like DNA-binding domains"/>
    <property type="match status" value="1"/>
</dbReference>
<evidence type="ECO:0000313" key="2">
    <source>
        <dbReference type="EMBL" id="GHB06119.1"/>
    </source>
</evidence>
<evidence type="ECO:0000313" key="3">
    <source>
        <dbReference type="Proteomes" id="UP000644020"/>
    </source>
</evidence>
<dbReference type="Proteomes" id="UP000644020">
    <property type="component" value="Unassembled WGS sequence"/>
</dbReference>
<organism evidence="2 3">
    <name type="scientific">Streptomyces termitum</name>
    <dbReference type="NCBI Taxonomy" id="67368"/>
    <lineage>
        <taxon>Bacteria</taxon>
        <taxon>Bacillati</taxon>
        <taxon>Actinomycetota</taxon>
        <taxon>Actinomycetes</taxon>
        <taxon>Kitasatosporales</taxon>
        <taxon>Streptomycetaceae</taxon>
        <taxon>Streptomyces</taxon>
    </lineage>
</organism>
<dbReference type="GO" id="GO:0003677">
    <property type="term" value="F:DNA binding"/>
    <property type="evidence" value="ECO:0007669"/>
    <property type="project" value="InterPro"/>
</dbReference>
<sequence>METPLRFGAELRRLRESTGMTLDKLAKETTYSIGHLSKIERGLNPPTLTLIQRCDVLFRTGGRLRREFETEARSARKKPETTRRRVLQVGAGSLVSVPLVPGGPVLPAGGEVPPVALYESQLHGMRQLGQTLAPATMLPVLRAQASAVLAQAAHAAGSSRDGLLVMASRFVEYIGWMAQEKGDEAASLRATGEAVELARAGGDAHLADYAWVRRALVTYYGGDAARTVTLARQAQRSGAPPRIRGLAAQREAQGHALAGDERACMSALERARGLLERARAEDGAEGAVLGTTQLADPVSMVEGWCLHDLGRPRRAAGILDLECRRIAPDALNTRMRYGLRRALALAGAGEVESSCEVAGELLRLMGVVHSATVRTDVHRLHREWSRFRGNPAVRRLRPALANALSAPE</sequence>
<accession>A0A918T8F6</accession>
<dbReference type="Gene3D" id="1.10.260.40">
    <property type="entry name" value="lambda repressor-like DNA-binding domains"/>
    <property type="match status" value="1"/>
</dbReference>
<reference evidence="2" key="2">
    <citation type="submission" date="2020-09" db="EMBL/GenBank/DDBJ databases">
        <authorList>
            <person name="Sun Q."/>
            <person name="Ohkuma M."/>
        </authorList>
    </citation>
    <scope>NUCLEOTIDE SEQUENCE</scope>
    <source>
        <strain evidence="2">JCM 4518</strain>
    </source>
</reference>
<dbReference type="InterPro" id="IPR001387">
    <property type="entry name" value="Cro/C1-type_HTH"/>
</dbReference>
<protein>
    <submittedName>
        <fullName evidence="2">Transcriptional regulator</fullName>
    </submittedName>
</protein>
<dbReference type="Pfam" id="PF13560">
    <property type="entry name" value="HTH_31"/>
    <property type="match status" value="1"/>
</dbReference>